<reference evidence="1 2" key="1">
    <citation type="submission" date="2016-10" db="EMBL/GenBank/DDBJ databases">
        <title>Paenibacillus species isolates.</title>
        <authorList>
            <person name="Beno S.M."/>
        </authorList>
    </citation>
    <scope>NUCLEOTIDE SEQUENCE [LARGE SCALE GENOMIC DNA]</scope>
    <source>
        <strain evidence="1 2">FSL H7-0918</strain>
    </source>
</reference>
<organism evidence="1 2">
    <name type="scientific">Paenibacillus odorifer</name>
    <dbReference type="NCBI Taxonomy" id="189426"/>
    <lineage>
        <taxon>Bacteria</taxon>
        <taxon>Bacillati</taxon>
        <taxon>Bacillota</taxon>
        <taxon>Bacilli</taxon>
        <taxon>Bacillales</taxon>
        <taxon>Paenibacillaceae</taxon>
        <taxon>Paenibacillus</taxon>
    </lineage>
</organism>
<dbReference type="AlphaFoldDB" id="A0AB36JL36"/>
<protein>
    <recommendedName>
        <fullName evidence="3">DNA-binding protein</fullName>
    </recommendedName>
</protein>
<evidence type="ECO:0008006" key="3">
    <source>
        <dbReference type="Google" id="ProtNLM"/>
    </source>
</evidence>
<dbReference type="Proteomes" id="UP000187323">
    <property type="component" value="Unassembled WGS sequence"/>
</dbReference>
<evidence type="ECO:0000313" key="2">
    <source>
        <dbReference type="Proteomes" id="UP000187323"/>
    </source>
</evidence>
<name>A0AB36JL36_9BACL</name>
<comment type="caution">
    <text evidence="1">The sequence shown here is derived from an EMBL/GenBank/DDBJ whole genome shotgun (WGS) entry which is preliminary data.</text>
</comment>
<dbReference type="RefSeq" id="WP_076133697.1">
    <property type="nucleotide sequence ID" value="NZ_MPTO01000004.1"/>
</dbReference>
<evidence type="ECO:0000313" key="1">
    <source>
        <dbReference type="EMBL" id="OME22989.1"/>
    </source>
</evidence>
<proteinExistence type="predicted"/>
<accession>A0AB36JL36</accession>
<gene>
    <name evidence="1" type="ORF">BSK47_04595</name>
</gene>
<dbReference type="EMBL" id="MPTO01000004">
    <property type="protein sequence ID" value="OME22989.1"/>
    <property type="molecule type" value="Genomic_DNA"/>
</dbReference>
<sequence>MGVVVIGIDELEQLIDKAVSRAIETYAVQVPTSLPPALSIVQFMELLDISRPTATSVMKRPDFPVNREFGNPRIPTGLLLQWIDKHTEWIDQNAGEEFIARRRHAFG</sequence>